<sequence>MTPIMSCWKLINIGGVPTLEDVAIRDKEIDKDWKKFRDQDGHGTHRDRFNSRLYMQRRGTTTAKKPATWRTSLAGSAMGLSGTMRSSADEDDNHGDDDYKDDDSPSKIAIKNAFSKVFVLGSIGTSRMSVDIEGSKAGSEGATKTEDSIDKDESAAIEKWTNKVNEEKNKLAKTASELKRSTKVAKIEQLVRQSLNQTDKMPGRQDRADVHFIRPKRQRMMICQNKFIAINSQRTTSFHKALRQMRERSDKLFIRPTNEQLKKKQMEEQGNWLTDLLRNVPEDLQNKWHYKHIIDKFKSKFGSKPESSGSFKHQRIEGFGQQHSKIKFLKVLERLREWEICSPDISAAIEFCREKIVKMSIEQFEEWFQGQFPKVIRPQTAPPVKKDDEKDDTSSKKQTPTSMAVPRRSASAYKKLIRPMTTG</sequence>
<dbReference type="Proteomes" id="UP000683360">
    <property type="component" value="Unassembled WGS sequence"/>
</dbReference>
<feature type="compositionally biased region" description="Acidic residues" evidence="1">
    <location>
        <begin position="89"/>
        <end position="101"/>
    </location>
</feature>
<dbReference type="Pfam" id="PF15769">
    <property type="entry name" value="DUF4698"/>
    <property type="match status" value="1"/>
</dbReference>
<evidence type="ECO:0000313" key="3">
    <source>
        <dbReference type="Proteomes" id="UP000683360"/>
    </source>
</evidence>
<keyword evidence="3" id="KW-1185">Reference proteome</keyword>
<dbReference type="PANTHER" id="PTHR34754">
    <property type="entry name" value="COILED-COIL DOMAIN-CONTAINING PROTEIN 60"/>
    <property type="match status" value="1"/>
</dbReference>
<proteinExistence type="predicted"/>
<feature type="region of interest" description="Disordered" evidence="1">
    <location>
        <begin position="134"/>
        <end position="154"/>
    </location>
</feature>
<feature type="region of interest" description="Disordered" evidence="1">
    <location>
        <begin position="75"/>
        <end position="105"/>
    </location>
</feature>
<organism evidence="2 3">
    <name type="scientific">Mytilus edulis</name>
    <name type="common">Blue mussel</name>
    <dbReference type="NCBI Taxonomy" id="6550"/>
    <lineage>
        <taxon>Eukaryota</taxon>
        <taxon>Metazoa</taxon>
        <taxon>Spiralia</taxon>
        <taxon>Lophotrochozoa</taxon>
        <taxon>Mollusca</taxon>
        <taxon>Bivalvia</taxon>
        <taxon>Autobranchia</taxon>
        <taxon>Pteriomorphia</taxon>
        <taxon>Mytilida</taxon>
        <taxon>Mytiloidea</taxon>
        <taxon>Mytilidae</taxon>
        <taxon>Mytilinae</taxon>
        <taxon>Mytilus</taxon>
    </lineage>
</organism>
<feature type="compositionally biased region" description="Basic and acidic residues" evidence="1">
    <location>
        <begin position="143"/>
        <end position="154"/>
    </location>
</feature>
<gene>
    <name evidence="2" type="ORF">MEDL_5121</name>
</gene>
<dbReference type="AlphaFoldDB" id="A0A8S3Q3B9"/>
<name>A0A8S3Q3B9_MYTED</name>
<evidence type="ECO:0000256" key="1">
    <source>
        <dbReference type="SAM" id="MobiDB-lite"/>
    </source>
</evidence>
<accession>A0A8S3Q3B9</accession>
<feature type="region of interest" description="Disordered" evidence="1">
    <location>
        <begin position="378"/>
        <end position="423"/>
    </location>
</feature>
<protein>
    <submittedName>
        <fullName evidence="2">Uncharacterized protein</fullName>
    </submittedName>
</protein>
<dbReference type="EMBL" id="CAJPWZ010000304">
    <property type="protein sequence ID" value="CAG2189769.1"/>
    <property type="molecule type" value="Genomic_DNA"/>
</dbReference>
<dbReference type="PANTHER" id="PTHR34754:SF1">
    <property type="entry name" value="COILED-COIL DOMAIN-CONTAINING PROTEIN 60"/>
    <property type="match status" value="1"/>
</dbReference>
<dbReference type="OrthoDB" id="10017343at2759"/>
<feature type="compositionally biased region" description="Basic and acidic residues" evidence="1">
    <location>
        <begin position="384"/>
        <end position="395"/>
    </location>
</feature>
<evidence type="ECO:0000313" key="2">
    <source>
        <dbReference type="EMBL" id="CAG2189769.1"/>
    </source>
</evidence>
<reference evidence="2" key="1">
    <citation type="submission" date="2021-03" db="EMBL/GenBank/DDBJ databases">
        <authorList>
            <person name="Bekaert M."/>
        </authorList>
    </citation>
    <scope>NUCLEOTIDE SEQUENCE</scope>
</reference>
<comment type="caution">
    <text evidence="2">The sequence shown here is derived from an EMBL/GenBank/DDBJ whole genome shotgun (WGS) entry which is preliminary data.</text>
</comment>
<dbReference type="InterPro" id="IPR031526">
    <property type="entry name" value="DUF4698"/>
</dbReference>